<feature type="domain" description="Beta-lactamase-related" evidence="1">
    <location>
        <begin position="57"/>
        <end position="381"/>
    </location>
</feature>
<dbReference type="OrthoDB" id="5377981at2"/>
<keyword evidence="3" id="KW-1185">Reference proteome</keyword>
<dbReference type="InterPro" id="IPR001466">
    <property type="entry name" value="Beta-lactam-related"/>
</dbReference>
<dbReference type="Pfam" id="PF00144">
    <property type="entry name" value="Beta-lactamase"/>
    <property type="match status" value="1"/>
</dbReference>
<dbReference type="AlphaFoldDB" id="A0A3M0CMA9"/>
<proteinExistence type="predicted"/>
<dbReference type="InterPro" id="IPR050789">
    <property type="entry name" value="Diverse_Enzym_Activities"/>
</dbReference>
<dbReference type="Gene3D" id="3.40.710.10">
    <property type="entry name" value="DD-peptidase/beta-lactamase superfamily"/>
    <property type="match status" value="1"/>
</dbReference>
<reference evidence="2 3" key="1">
    <citation type="submission" date="2018-10" db="EMBL/GenBank/DDBJ databases">
        <title>Genomic Encyclopedia of Archaeal and Bacterial Type Strains, Phase II (KMG-II): from individual species to whole genera.</title>
        <authorList>
            <person name="Goeker M."/>
        </authorList>
    </citation>
    <scope>NUCLEOTIDE SEQUENCE [LARGE SCALE GENOMIC DNA]</scope>
    <source>
        <strain evidence="2 3">DSM 25217</strain>
    </source>
</reference>
<name>A0A3M0CMA9_9PROT</name>
<accession>A0A3M0CMA9</accession>
<organism evidence="2 3">
    <name type="scientific">Eilatimonas milleporae</name>
    <dbReference type="NCBI Taxonomy" id="911205"/>
    <lineage>
        <taxon>Bacteria</taxon>
        <taxon>Pseudomonadati</taxon>
        <taxon>Pseudomonadota</taxon>
        <taxon>Alphaproteobacteria</taxon>
        <taxon>Kordiimonadales</taxon>
        <taxon>Kordiimonadaceae</taxon>
        <taxon>Eilatimonas</taxon>
    </lineage>
</organism>
<sequence>MWDTVGGHTALSTQMRHPMRYFGHPCLSICPPALVALALAACDPAPAPPPDPRHAALDRAVGALVAEHGIMTAGVGLIEDGALVWAGYYGLQAPDVAASRTTQFDIGSITKVVAAETVLRLADRGALSLDEPMGAHWVDPDLRGNPRVMALTPRMALTHTTGFPNWRNQTADGRLRFLNDPGTAYGYSGEGFDYLARFVAAKLDRPFPDLVRAEVFAPLGLENDAFAFRADNLDTVARSVDETTGAFDTRWRYHCLIAFNMCPEDGAYSAARDMAITVEGLAAILISVMNGDGYGAALAADRNRVQSVKDRALVACDPPGADGCPTAQGYGLGWEVLDYGDAALLSHGGSDVSSLSQAAFHTGTRDGLIVLLNAAKLPALRAMPDILEALAPGTPLAGQYRGWLRYEEALLRSRQQAGGGPG</sequence>
<gene>
    <name evidence="2" type="ORF">BXY39_2172</name>
</gene>
<evidence type="ECO:0000259" key="1">
    <source>
        <dbReference type="Pfam" id="PF00144"/>
    </source>
</evidence>
<dbReference type="InterPro" id="IPR012338">
    <property type="entry name" value="Beta-lactam/transpept-like"/>
</dbReference>
<protein>
    <submittedName>
        <fullName evidence="2">CubicO group peptidase (Beta-lactamase class C family)</fullName>
    </submittedName>
</protein>
<dbReference type="SUPFAM" id="SSF56601">
    <property type="entry name" value="beta-lactamase/transpeptidase-like"/>
    <property type="match status" value="1"/>
</dbReference>
<dbReference type="PANTHER" id="PTHR43283:SF18">
    <property type="match status" value="1"/>
</dbReference>
<comment type="caution">
    <text evidence="2">The sequence shown here is derived from an EMBL/GenBank/DDBJ whole genome shotgun (WGS) entry which is preliminary data.</text>
</comment>
<dbReference type="Proteomes" id="UP000271227">
    <property type="component" value="Unassembled WGS sequence"/>
</dbReference>
<dbReference type="InParanoid" id="A0A3M0CMA9"/>
<dbReference type="PANTHER" id="PTHR43283">
    <property type="entry name" value="BETA-LACTAMASE-RELATED"/>
    <property type="match status" value="1"/>
</dbReference>
<evidence type="ECO:0000313" key="2">
    <source>
        <dbReference type="EMBL" id="RMB08076.1"/>
    </source>
</evidence>
<evidence type="ECO:0000313" key="3">
    <source>
        <dbReference type="Proteomes" id="UP000271227"/>
    </source>
</evidence>
<dbReference type="EMBL" id="REFR01000011">
    <property type="protein sequence ID" value="RMB08076.1"/>
    <property type="molecule type" value="Genomic_DNA"/>
</dbReference>